<gene>
    <name evidence="3" type="ORF">ACFSJF_19335</name>
</gene>
<dbReference type="EMBL" id="JBHUHQ010000037">
    <property type="protein sequence ID" value="MFD2046428.1"/>
    <property type="molecule type" value="Genomic_DNA"/>
</dbReference>
<dbReference type="Pfam" id="PF00117">
    <property type="entry name" value="GATase"/>
    <property type="match status" value="1"/>
</dbReference>
<evidence type="ECO:0000313" key="4">
    <source>
        <dbReference type="Proteomes" id="UP001597383"/>
    </source>
</evidence>
<accession>A0ABW4W3W7</accession>
<feature type="domain" description="Glutamine amidotransferase" evidence="2">
    <location>
        <begin position="3"/>
        <end position="186"/>
    </location>
</feature>
<evidence type="ECO:0000259" key="2">
    <source>
        <dbReference type="Pfam" id="PF00117"/>
    </source>
</evidence>
<evidence type="ECO:0000313" key="3">
    <source>
        <dbReference type="EMBL" id="MFD2046428.1"/>
    </source>
</evidence>
<dbReference type="PRINTS" id="PR00099">
    <property type="entry name" value="CPSGATASE"/>
</dbReference>
<organism evidence="3 4">
    <name type="scientific">Ornithinibacillus salinisoli</name>
    <dbReference type="NCBI Taxonomy" id="1848459"/>
    <lineage>
        <taxon>Bacteria</taxon>
        <taxon>Bacillati</taxon>
        <taxon>Bacillota</taxon>
        <taxon>Bacilli</taxon>
        <taxon>Bacillales</taxon>
        <taxon>Bacillaceae</taxon>
        <taxon>Ornithinibacillus</taxon>
    </lineage>
</organism>
<sequence length="192" mass="21390">MILIIDNYDSFTYNLVQYIRQLNKEVTVVRNNTITIEEIEQLNPSHILLSPGPGNPDNAGICLSIVEHFYKDIPILGVCLGHQIIAQAFGGNVTKAIKPMHGKVSSIIHDEKGIFHSLKNPLNVTRYHSLIVDNKSLPNSFTISAQTEQGEIMAIRHNDFNVEGIQSHPEAILSEEGLQLLANFFTDRSCVT</sequence>
<dbReference type="Gene3D" id="3.40.50.880">
    <property type="match status" value="1"/>
</dbReference>
<dbReference type="PANTHER" id="PTHR43418">
    <property type="entry name" value="MULTIFUNCTIONAL TRYPTOPHAN BIOSYNTHESIS PROTEIN-RELATED"/>
    <property type="match status" value="1"/>
</dbReference>
<dbReference type="InterPro" id="IPR017926">
    <property type="entry name" value="GATASE"/>
</dbReference>
<dbReference type="PRINTS" id="PR00097">
    <property type="entry name" value="ANTSNTHASEII"/>
</dbReference>
<dbReference type="PRINTS" id="PR00096">
    <property type="entry name" value="GATASE"/>
</dbReference>
<dbReference type="SUPFAM" id="SSF52317">
    <property type="entry name" value="Class I glutamine amidotransferase-like"/>
    <property type="match status" value="1"/>
</dbReference>
<dbReference type="InterPro" id="IPR050472">
    <property type="entry name" value="Anth_synth/Amidotransfase"/>
</dbReference>
<dbReference type="PANTHER" id="PTHR43418:SF4">
    <property type="entry name" value="MULTIFUNCTIONAL TRYPTOPHAN BIOSYNTHESIS PROTEIN"/>
    <property type="match status" value="1"/>
</dbReference>
<dbReference type="CDD" id="cd01743">
    <property type="entry name" value="GATase1_Anthranilate_Synthase"/>
    <property type="match status" value="1"/>
</dbReference>
<dbReference type="NCBIfam" id="TIGR00566">
    <property type="entry name" value="trpG_papA"/>
    <property type="match status" value="1"/>
</dbReference>
<dbReference type="RefSeq" id="WP_377558405.1">
    <property type="nucleotide sequence ID" value="NZ_JBHUHQ010000037.1"/>
</dbReference>
<reference evidence="4" key="1">
    <citation type="journal article" date="2019" name="Int. J. Syst. Evol. Microbiol.">
        <title>The Global Catalogue of Microorganisms (GCM) 10K type strain sequencing project: providing services to taxonomists for standard genome sequencing and annotation.</title>
        <authorList>
            <consortium name="The Broad Institute Genomics Platform"/>
            <consortium name="The Broad Institute Genome Sequencing Center for Infectious Disease"/>
            <person name="Wu L."/>
            <person name="Ma J."/>
        </authorList>
    </citation>
    <scope>NUCLEOTIDE SEQUENCE [LARGE SCALE GENOMIC DNA]</scope>
    <source>
        <strain evidence="4">R28</strain>
    </source>
</reference>
<evidence type="ECO:0000256" key="1">
    <source>
        <dbReference type="ARBA" id="ARBA00022962"/>
    </source>
</evidence>
<comment type="caution">
    <text evidence="3">The sequence shown here is derived from an EMBL/GenBank/DDBJ whole genome shotgun (WGS) entry which is preliminary data.</text>
</comment>
<protein>
    <submittedName>
        <fullName evidence="3">Anthranilate synthase component II</fullName>
    </submittedName>
</protein>
<dbReference type="Proteomes" id="UP001597383">
    <property type="component" value="Unassembled WGS sequence"/>
</dbReference>
<keyword evidence="4" id="KW-1185">Reference proteome</keyword>
<dbReference type="InterPro" id="IPR029062">
    <property type="entry name" value="Class_I_gatase-like"/>
</dbReference>
<proteinExistence type="predicted"/>
<keyword evidence="1" id="KW-0315">Glutamine amidotransferase</keyword>
<name>A0ABW4W3W7_9BACI</name>
<dbReference type="InterPro" id="IPR006221">
    <property type="entry name" value="TrpG/PapA_dom"/>
</dbReference>
<dbReference type="PROSITE" id="PS51273">
    <property type="entry name" value="GATASE_TYPE_1"/>
    <property type="match status" value="1"/>
</dbReference>